<evidence type="ECO:0000256" key="3">
    <source>
        <dbReference type="ARBA" id="ARBA00022833"/>
    </source>
</evidence>
<keyword evidence="8" id="KW-1185">Reference proteome</keyword>
<evidence type="ECO:0000256" key="4">
    <source>
        <dbReference type="PROSITE-ProRule" id="PRU00175"/>
    </source>
</evidence>
<feature type="compositionally biased region" description="Polar residues" evidence="5">
    <location>
        <begin position="580"/>
        <end position="614"/>
    </location>
</feature>
<feature type="compositionally biased region" description="Low complexity" evidence="5">
    <location>
        <begin position="193"/>
        <end position="208"/>
    </location>
</feature>
<dbReference type="EMBL" id="CP031387">
    <property type="protein sequence ID" value="QPG99784.1"/>
    <property type="molecule type" value="Genomic_DNA"/>
</dbReference>
<dbReference type="SMART" id="SM00184">
    <property type="entry name" value="RING"/>
    <property type="match status" value="1"/>
</dbReference>
<evidence type="ECO:0000256" key="1">
    <source>
        <dbReference type="ARBA" id="ARBA00022723"/>
    </source>
</evidence>
<feature type="region of interest" description="Disordered" evidence="5">
    <location>
        <begin position="172"/>
        <end position="230"/>
    </location>
</feature>
<dbReference type="PANTHER" id="PTHR15710:SF243">
    <property type="entry name" value="E3 UBIQUITIN-PROTEIN LIGASE PRAJA-2 ISOFORM X1"/>
    <property type="match status" value="1"/>
</dbReference>
<organism evidence="7 8">
    <name type="scientific">Epichloe festucae (strain Fl1)</name>
    <dbReference type="NCBI Taxonomy" id="877507"/>
    <lineage>
        <taxon>Eukaryota</taxon>
        <taxon>Fungi</taxon>
        <taxon>Dikarya</taxon>
        <taxon>Ascomycota</taxon>
        <taxon>Pezizomycotina</taxon>
        <taxon>Sordariomycetes</taxon>
        <taxon>Hypocreomycetidae</taxon>
        <taxon>Hypocreales</taxon>
        <taxon>Clavicipitaceae</taxon>
        <taxon>Epichloe</taxon>
    </lineage>
</organism>
<gene>
    <name evidence="7" type="ORF">C2857_002548</name>
</gene>
<accession>A0A7S9KRW5</accession>
<dbReference type="Gene3D" id="3.30.40.10">
    <property type="entry name" value="Zinc/RING finger domain, C3HC4 (zinc finger)"/>
    <property type="match status" value="1"/>
</dbReference>
<feature type="compositionally biased region" description="Low complexity" evidence="5">
    <location>
        <begin position="215"/>
        <end position="228"/>
    </location>
</feature>
<dbReference type="InterPro" id="IPR001841">
    <property type="entry name" value="Znf_RING"/>
</dbReference>
<dbReference type="GO" id="GO:0016567">
    <property type="term" value="P:protein ubiquitination"/>
    <property type="evidence" value="ECO:0007669"/>
    <property type="project" value="TreeGrafter"/>
</dbReference>
<feature type="region of interest" description="Disordered" evidence="5">
    <location>
        <begin position="444"/>
        <end position="633"/>
    </location>
</feature>
<feature type="region of interest" description="Disordered" evidence="5">
    <location>
        <begin position="60"/>
        <end position="82"/>
    </location>
</feature>
<dbReference type="PANTHER" id="PTHR15710">
    <property type="entry name" value="E3 UBIQUITIN-PROTEIN LIGASE PRAJA"/>
    <property type="match status" value="1"/>
</dbReference>
<keyword evidence="3" id="KW-0862">Zinc</keyword>
<keyword evidence="1" id="KW-0479">Metal-binding</keyword>
<evidence type="ECO:0000259" key="6">
    <source>
        <dbReference type="PROSITE" id="PS50089"/>
    </source>
</evidence>
<dbReference type="AlphaFoldDB" id="A0A7S9KRW5"/>
<dbReference type="GO" id="GO:0005737">
    <property type="term" value="C:cytoplasm"/>
    <property type="evidence" value="ECO:0007669"/>
    <property type="project" value="TreeGrafter"/>
</dbReference>
<proteinExistence type="predicted"/>
<dbReference type="GO" id="GO:0061630">
    <property type="term" value="F:ubiquitin protein ligase activity"/>
    <property type="evidence" value="ECO:0007669"/>
    <property type="project" value="TreeGrafter"/>
</dbReference>
<feature type="domain" description="RING-type" evidence="6">
    <location>
        <begin position="340"/>
        <end position="388"/>
    </location>
</feature>
<feature type="region of interest" description="Disordered" evidence="5">
    <location>
        <begin position="242"/>
        <end position="294"/>
    </location>
</feature>
<sequence length="633" mass="68924">MDQTNLLPNNPRRLPSNDDPLIQASPGPWMVHPHTSPMSPWHAQSLPLGPLYFHQHTFQQASTNPGPAQATQIGQHSALPHPDRSLRALQNPDSVVGLPAASTYWTSNLQPMSGVMNSVPGINSVMNATPHSSISESELGNTNYFSTRGLTLQPPVAADWASPGVILDSLPTTSPLFPSSERPANIPEPAGASSSSTTLSYPLSPISPHHSTQVPPTSSQRTQRPRSSVAFFEVRDFTSLASPASDRRRQAYSRSRRSMSSRQSGPGLSRSQDEAGQDPSGEMPTPLLPRPHPRVSDDMVARQIQMFRGTMSSKLVASRAAVQSLESVEISSLPENEKACVICYNDYGVESPEGINEAPLRLPPCRHIFGDHCIRKWLDESDSCPYCRAKLQAEPRHSYGSATTFINMMRMRGLPLPAGLSDELISRLAAGPITETELQELFHRADRNRERRPPPDDAATHQDQRRTRQRRSGPVPAEARFAGVGAMHSRSASDAPASQDITRPREGGSWGAQTSVAGSAPPPPQHRLQPRPVMSGTNAQLNGMNERRGQAASSRTPRPTDPTAPVVVNGSSLRERSIPNPLQSQTQSRSVLSTPTLSGTIHASSLSTMENPTRQPDDTELSALRPSRNRPWW</sequence>
<reference evidence="7 8" key="1">
    <citation type="journal article" date="2018" name="PLoS Genet.">
        <title>Repeat elements organise 3D genome structure and mediate transcription in the filamentous fungus Epichloe festucae.</title>
        <authorList>
            <person name="Winter D.J."/>
            <person name="Ganley A.R.D."/>
            <person name="Young C.A."/>
            <person name="Liachko I."/>
            <person name="Schardl C.L."/>
            <person name="Dupont P.Y."/>
            <person name="Berry D."/>
            <person name="Ram A."/>
            <person name="Scott B."/>
            <person name="Cox M.P."/>
        </authorList>
    </citation>
    <scope>NUCLEOTIDE SEQUENCE [LARGE SCALE GENOMIC DNA]</scope>
    <source>
        <strain evidence="7 8">Fl1</strain>
    </source>
</reference>
<name>A0A7S9KRW5_EPIFF</name>
<evidence type="ECO:0000313" key="7">
    <source>
        <dbReference type="EMBL" id="QPG99784.1"/>
    </source>
</evidence>
<dbReference type="SUPFAM" id="SSF57850">
    <property type="entry name" value="RING/U-box"/>
    <property type="match status" value="1"/>
</dbReference>
<evidence type="ECO:0000313" key="8">
    <source>
        <dbReference type="Proteomes" id="UP000594364"/>
    </source>
</evidence>
<evidence type="ECO:0000256" key="5">
    <source>
        <dbReference type="SAM" id="MobiDB-lite"/>
    </source>
</evidence>
<dbReference type="Pfam" id="PF13639">
    <property type="entry name" value="zf-RING_2"/>
    <property type="match status" value="1"/>
</dbReference>
<protein>
    <recommendedName>
        <fullName evidence="6">RING-type domain-containing protein</fullName>
    </recommendedName>
</protein>
<dbReference type="Proteomes" id="UP000594364">
    <property type="component" value="Chromosome 3"/>
</dbReference>
<dbReference type="PROSITE" id="PS50089">
    <property type="entry name" value="ZF_RING_2"/>
    <property type="match status" value="1"/>
</dbReference>
<feature type="compositionally biased region" description="Basic and acidic residues" evidence="5">
    <location>
        <begin position="444"/>
        <end position="466"/>
    </location>
</feature>
<feature type="region of interest" description="Disordered" evidence="5">
    <location>
        <begin position="1"/>
        <end position="31"/>
    </location>
</feature>
<feature type="compositionally biased region" description="Polar residues" evidence="5">
    <location>
        <begin position="60"/>
        <end position="75"/>
    </location>
</feature>
<dbReference type="OrthoDB" id="8062037at2759"/>
<dbReference type="GO" id="GO:0008270">
    <property type="term" value="F:zinc ion binding"/>
    <property type="evidence" value="ECO:0007669"/>
    <property type="project" value="UniProtKB-KW"/>
</dbReference>
<keyword evidence="2 4" id="KW-0863">Zinc-finger</keyword>
<evidence type="ECO:0000256" key="2">
    <source>
        <dbReference type="ARBA" id="ARBA00022771"/>
    </source>
</evidence>
<dbReference type="InterPro" id="IPR013083">
    <property type="entry name" value="Znf_RING/FYVE/PHD"/>
</dbReference>
<feature type="compositionally biased region" description="Basic residues" evidence="5">
    <location>
        <begin position="250"/>
        <end position="259"/>
    </location>
</feature>